<dbReference type="EMBL" id="JBHUMF010000015">
    <property type="protein sequence ID" value="MFD2680408.1"/>
    <property type="molecule type" value="Genomic_DNA"/>
</dbReference>
<reference evidence="2" key="1">
    <citation type="journal article" date="2019" name="Int. J. Syst. Evol. Microbiol.">
        <title>The Global Catalogue of Microorganisms (GCM) 10K type strain sequencing project: providing services to taxonomists for standard genome sequencing and annotation.</title>
        <authorList>
            <consortium name="The Broad Institute Genomics Platform"/>
            <consortium name="The Broad Institute Genome Sequencing Center for Infectious Disease"/>
            <person name="Wu L."/>
            <person name="Ma J."/>
        </authorList>
    </citation>
    <scope>NUCLEOTIDE SEQUENCE [LARGE SCALE GENOMIC DNA]</scope>
    <source>
        <strain evidence="2">KCTC 3913</strain>
    </source>
</reference>
<dbReference type="Proteomes" id="UP001597506">
    <property type="component" value="Unassembled WGS sequence"/>
</dbReference>
<name>A0ABW5RNY8_9BACI</name>
<evidence type="ECO:0000313" key="2">
    <source>
        <dbReference type="Proteomes" id="UP001597506"/>
    </source>
</evidence>
<comment type="caution">
    <text evidence="1">The sequence shown here is derived from an EMBL/GenBank/DDBJ whole genome shotgun (WGS) entry which is preliminary data.</text>
</comment>
<dbReference type="PROSITE" id="PS51257">
    <property type="entry name" value="PROKAR_LIPOPROTEIN"/>
    <property type="match status" value="1"/>
</dbReference>
<keyword evidence="2" id="KW-1185">Reference proteome</keyword>
<dbReference type="RefSeq" id="WP_377933790.1">
    <property type="nucleotide sequence ID" value="NZ_JBHUMF010000015.1"/>
</dbReference>
<protein>
    <recommendedName>
        <fullName evidence="3">Lipoprotein</fullName>
    </recommendedName>
</protein>
<organism evidence="1 2">
    <name type="scientific">Bacillus seohaeanensis</name>
    <dbReference type="NCBI Taxonomy" id="284580"/>
    <lineage>
        <taxon>Bacteria</taxon>
        <taxon>Bacillati</taxon>
        <taxon>Bacillota</taxon>
        <taxon>Bacilli</taxon>
        <taxon>Bacillales</taxon>
        <taxon>Bacillaceae</taxon>
        <taxon>Bacillus</taxon>
    </lineage>
</organism>
<evidence type="ECO:0008006" key="3">
    <source>
        <dbReference type="Google" id="ProtNLM"/>
    </source>
</evidence>
<accession>A0ABW5RNY8</accession>
<sequence length="213" mass="25346">MKKLDNLFFNKINLVIIITIFGILLTACDSSEREIDGLSLLTNKEHPKMWEKEDKFLNYAEKMGAEKKVRFMEEDYNDESLITYSHHEYGDEIVYSIWLQITRIKEKRLGLDKSLEIAKTYLPSFIDNGKYKSPIYSIYQDKEDKDKKYYLITYKYKDYYEDNPNKLPAHVYIKLYTDEKGVSDIFITNRRGYTYSTFKSGNKLISETDQFVK</sequence>
<evidence type="ECO:0000313" key="1">
    <source>
        <dbReference type="EMBL" id="MFD2680408.1"/>
    </source>
</evidence>
<proteinExistence type="predicted"/>
<gene>
    <name evidence="1" type="ORF">ACFSUL_06535</name>
</gene>